<evidence type="ECO:0000259" key="8">
    <source>
        <dbReference type="Pfam" id="PF02492"/>
    </source>
</evidence>
<organism evidence="9 10">
    <name type="scientific">Robinsoniella peoriensis</name>
    <dbReference type="NCBI Taxonomy" id="180332"/>
    <lineage>
        <taxon>Bacteria</taxon>
        <taxon>Bacillati</taxon>
        <taxon>Bacillota</taxon>
        <taxon>Clostridia</taxon>
        <taxon>Lachnospirales</taxon>
        <taxon>Lachnospiraceae</taxon>
        <taxon>Robinsoniella</taxon>
    </lineage>
</organism>
<proteinExistence type="inferred from homology"/>
<dbReference type="GO" id="GO:0005886">
    <property type="term" value="C:plasma membrane"/>
    <property type="evidence" value="ECO:0007669"/>
    <property type="project" value="UniProtKB-SubCell"/>
</dbReference>
<accession>A0A4U8Q5D0</accession>
<dbReference type="InterPro" id="IPR003495">
    <property type="entry name" value="CobW/HypB/UreG_nucleotide-bd"/>
</dbReference>
<reference evidence="9 10" key="1">
    <citation type="journal article" date="2019" name="Anaerobe">
        <title>Detection of Robinsoniella peoriensis in multiple bone samples of a trauma patient.</title>
        <authorList>
            <person name="Schrottner P."/>
            <person name="Hartwich K."/>
            <person name="Bunk B."/>
            <person name="Schober I."/>
            <person name="Helbig S."/>
            <person name="Rudolph W.W."/>
            <person name="Gunzer F."/>
        </authorList>
    </citation>
    <scope>NUCLEOTIDE SEQUENCE [LARGE SCALE GENOMIC DNA]</scope>
    <source>
        <strain evidence="9 10">DSM 106044</strain>
    </source>
</reference>
<dbReference type="InterPro" id="IPR027417">
    <property type="entry name" value="P-loop_NTPase"/>
</dbReference>
<keyword evidence="4 7" id="KW-0812">Transmembrane</keyword>
<dbReference type="Gene3D" id="3.40.50.300">
    <property type="entry name" value="P-loop containing nucleotide triphosphate hydrolases"/>
    <property type="match status" value="1"/>
</dbReference>
<comment type="similarity">
    <text evidence="2">Belongs to the UPF0718 family.</text>
</comment>
<comment type="subcellular location">
    <subcellularLocation>
        <location evidence="1">Cell membrane</location>
        <topology evidence="1">Multi-pass membrane protein</topology>
    </subcellularLocation>
</comment>
<dbReference type="SUPFAM" id="SSF52540">
    <property type="entry name" value="P-loop containing nucleoside triphosphate hydrolases"/>
    <property type="match status" value="1"/>
</dbReference>
<dbReference type="Pfam" id="PF03773">
    <property type="entry name" value="ArsP_1"/>
    <property type="match status" value="1"/>
</dbReference>
<evidence type="ECO:0000313" key="10">
    <source>
        <dbReference type="Proteomes" id="UP000306509"/>
    </source>
</evidence>
<dbReference type="EMBL" id="QGQD01000061">
    <property type="protein sequence ID" value="TLC99936.1"/>
    <property type="molecule type" value="Genomic_DNA"/>
</dbReference>
<dbReference type="InterPro" id="IPR005524">
    <property type="entry name" value="DUF318"/>
</dbReference>
<dbReference type="RefSeq" id="WP_161597367.1">
    <property type="nucleotide sequence ID" value="NZ_QGQD01000061.1"/>
</dbReference>
<feature type="transmembrane region" description="Helical" evidence="7">
    <location>
        <begin position="190"/>
        <end position="210"/>
    </location>
</feature>
<feature type="transmembrane region" description="Helical" evidence="7">
    <location>
        <begin position="263"/>
        <end position="287"/>
    </location>
</feature>
<keyword evidence="6 7" id="KW-0472">Membrane</keyword>
<feature type="transmembrane region" description="Helical" evidence="7">
    <location>
        <begin position="426"/>
        <end position="444"/>
    </location>
</feature>
<protein>
    <submittedName>
        <fullName evidence="9">Putative permease</fullName>
    </submittedName>
</protein>
<dbReference type="PANTHER" id="PTHR34184">
    <property type="entry name" value="UPF0718 PROTEIN YCGR"/>
    <property type="match status" value="1"/>
</dbReference>
<feature type="transmembrane region" description="Helical" evidence="7">
    <location>
        <begin position="299"/>
        <end position="322"/>
    </location>
</feature>
<evidence type="ECO:0000256" key="2">
    <source>
        <dbReference type="ARBA" id="ARBA00006386"/>
    </source>
</evidence>
<feature type="transmembrane region" description="Helical" evidence="7">
    <location>
        <begin position="328"/>
        <end position="349"/>
    </location>
</feature>
<dbReference type="Pfam" id="PF02492">
    <property type="entry name" value="cobW"/>
    <property type="match status" value="1"/>
</dbReference>
<evidence type="ECO:0000256" key="3">
    <source>
        <dbReference type="ARBA" id="ARBA00022475"/>
    </source>
</evidence>
<keyword evidence="3" id="KW-1003">Cell membrane</keyword>
<evidence type="ECO:0000256" key="6">
    <source>
        <dbReference type="ARBA" id="ARBA00023136"/>
    </source>
</evidence>
<dbReference type="AlphaFoldDB" id="A0A4U8Q5D0"/>
<feature type="transmembrane region" description="Helical" evidence="7">
    <location>
        <begin position="491"/>
        <end position="513"/>
    </location>
</feature>
<evidence type="ECO:0000256" key="5">
    <source>
        <dbReference type="ARBA" id="ARBA00022989"/>
    </source>
</evidence>
<gene>
    <name evidence="9" type="ORF">DSM106044_03238</name>
</gene>
<dbReference type="STRING" id="180332.GCA_000797495_00957"/>
<name>A0A4U8Q5D0_9FIRM</name>
<comment type="caution">
    <text evidence="9">The sequence shown here is derived from an EMBL/GenBank/DDBJ whole genome shotgun (WGS) entry which is preliminary data.</text>
</comment>
<evidence type="ECO:0000256" key="7">
    <source>
        <dbReference type="SAM" id="Phobius"/>
    </source>
</evidence>
<sequence>MTTPLYVVAGFLDSGKTTFISRMLRHCRRKEILVLQFEEGEQILYATQHCKLLGWTKKELEQSFERIADEICQIMQHQKFDEIWVEWNGMEAFSKLERIFLQLRMGELFHIAKVIYLADVPVADMLLGQTGEAPISQVAASDLTFLRNAETKEDRSRFEQKIHGISRSEVHLLSQPEMKQTVQKKRMAPYVPAAASIGVIGSLILAAPFLEQKGLPLNTILTLFMGVFLQGVPFLLLGVLLSSAIQVFLPQSWMERVFPKNPILGMFIGMAGGFFLPVCDCASIPVFKSLLKKGVPIQAAICFMAAAPVVNPVVLLSTYYAFNLDIRIVIYRMGLGLLCAFLIGLTFFLKRPQQILKEGAEDFGCCSCGCYEEIGEQKGISGKVQLFFRHSQMEFFNVGKYLIIGIFISSVFQVADLSWLKGLGTISLPIALLAMIALSFLLSLCSSSDAVVARSMSGTFSFVPMMGFLVFGPMMDIKNLLMLNGYFKKSFVVRLALTTLVVCFGIVLIFGLLGGGGVVL</sequence>
<feature type="domain" description="CobW/HypB/UreG nucleotide-binding" evidence="8">
    <location>
        <begin position="4"/>
        <end position="155"/>
    </location>
</feature>
<evidence type="ECO:0000256" key="1">
    <source>
        <dbReference type="ARBA" id="ARBA00004651"/>
    </source>
</evidence>
<dbReference type="InterPro" id="IPR052923">
    <property type="entry name" value="UPF0718"/>
</dbReference>
<evidence type="ECO:0000256" key="4">
    <source>
        <dbReference type="ARBA" id="ARBA00022692"/>
    </source>
</evidence>
<evidence type="ECO:0000313" key="9">
    <source>
        <dbReference type="EMBL" id="TLC99936.1"/>
    </source>
</evidence>
<keyword evidence="5 7" id="KW-1133">Transmembrane helix</keyword>
<feature type="transmembrane region" description="Helical" evidence="7">
    <location>
        <begin position="401"/>
        <end position="420"/>
    </location>
</feature>
<dbReference type="PANTHER" id="PTHR34184:SF4">
    <property type="entry name" value="UPF0718 PROTEIN YCGR"/>
    <property type="match status" value="1"/>
</dbReference>
<keyword evidence="10" id="KW-1185">Reference proteome</keyword>
<feature type="transmembrane region" description="Helical" evidence="7">
    <location>
        <begin position="451"/>
        <end position="471"/>
    </location>
</feature>
<dbReference type="Proteomes" id="UP000306509">
    <property type="component" value="Unassembled WGS sequence"/>
</dbReference>
<feature type="transmembrane region" description="Helical" evidence="7">
    <location>
        <begin position="222"/>
        <end position="243"/>
    </location>
</feature>